<dbReference type="InterPro" id="IPR023996">
    <property type="entry name" value="TonB-dep_OMP_SusC/RagA"/>
</dbReference>
<protein>
    <submittedName>
        <fullName evidence="16">TonB-linked outer membrane protein, SusC/RagA family</fullName>
    </submittedName>
</protein>
<evidence type="ECO:0000256" key="11">
    <source>
        <dbReference type="PROSITE-ProRule" id="PRU01360"/>
    </source>
</evidence>
<feature type="signal peptide" evidence="13">
    <location>
        <begin position="1"/>
        <end position="21"/>
    </location>
</feature>
<evidence type="ECO:0000256" key="4">
    <source>
        <dbReference type="ARBA" id="ARBA00022496"/>
    </source>
</evidence>
<evidence type="ECO:0000256" key="13">
    <source>
        <dbReference type="SAM" id="SignalP"/>
    </source>
</evidence>
<dbReference type="Gene3D" id="2.40.170.20">
    <property type="entry name" value="TonB-dependent receptor, beta-barrel domain"/>
    <property type="match status" value="1"/>
</dbReference>
<dbReference type="PANTHER" id="PTHR32552">
    <property type="entry name" value="FERRICHROME IRON RECEPTOR-RELATED"/>
    <property type="match status" value="1"/>
</dbReference>
<dbReference type="AlphaFoldDB" id="A0A1T4K7U9"/>
<dbReference type="Pfam" id="PF13715">
    <property type="entry name" value="CarbopepD_reg_2"/>
    <property type="match status" value="1"/>
</dbReference>
<name>A0A1T4K7U9_9BACT</name>
<dbReference type="Pfam" id="PF07715">
    <property type="entry name" value="Plug"/>
    <property type="match status" value="1"/>
</dbReference>
<evidence type="ECO:0000256" key="8">
    <source>
        <dbReference type="ARBA" id="ARBA00023077"/>
    </source>
</evidence>
<comment type="subcellular location">
    <subcellularLocation>
        <location evidence="1 11">Cell outer membrane</location>
        <topology evidence="1 11">Multi-pass membrane protein</topology>
    </subcellularLocation>
</comment>
<keyword evidence="4" id="KW-0410">Iron transport</keyword>
<evidence type="ECO:0000256" key="12">
    <source>
        <dbReference type="RuleBase" id="RU003357"/>
    </source>
</evidence>
<dbReference type="RefSeq" id="WP_078829848.1">
    <property type="nucleotide sequence ID" value="NZ_FUWH01000001.1"/>
</dbReference>
<comment type="similarity">
    <text evidence="11 12">Belongs to the TonB-dependent receptor family.</text>
</comment>
<dbReference type="InterPro" id="IPR037066">
    <property type="entry name" value="Plug_dom_sf"/>
</dbReference>
<gene>
    <name evidence="16" type="ORF">SAMN04488132_101518</name>
</gene>
<dbReference type="EMBL" id="FUWH01000001">
    <property type="protein sequence ID" value="SJZ38486.1"/>
    <property type="molecule type" value="Genomic_DNA"/>
</dbReference>
<evidence type="ECO:0000256" key="2">
    <source>
        <dbReference type="ARBA" id="ARBA00022448"/>
    </source>
</evidence>
<keyword evidence="2 11" id="KW-0813">Transport</keyword>
<dbReference type="Gene3D" id="2.60.40.1120">
    <property type="entry name" value="Carboxypeptidase-like, regulatory domain"/>
    <property type="match status" value="1"/>
</dbReference>
<dbReference type="NCBIfam" id="TIGR04056">
    <property type="entry name" value="OMP_RagA_SusC"/>
    <property type="match status" value="1"/>
</dbReference>
<dbReference type="GO" id="GO:0009279">
    <property type="term" value="C:cell outer membrane"/>
    <property type="evidence" value="ECO:0007669"/>
    <property type="project" value="UniProtKB-SubCell"/>
</dbReference>
<accession>A0A1T4K7U9</accession>
<dbReference type="SUPFAM" id="SSF56935">
    <property type="entry name" value="Porins"/>
    <property type="match status" value="1"/>
</dbReference>
<dbReference type="STRING" id="413434.SAMN04488132_101518"/>
<keyword evidence="13" id="KW-0732">Signal</keyword>
<dbReference type="PANTHER" id="PTHR32552:SF81">
    <property type="entry name" value="TONB-DEPENDENT OUTER MEMBRANE RECEPTOR"/>
    <property type="match status" value="1"/>
</dbReference>
<evidence type="ECO:0000259" key="15">
    <source>
        <dbReference type="Pfam" id="PF07715"/>
    </source>
</evidence>
<evidence type="ECO:0000256" key="5">
    <source>
        <dbReference type="ARBA" id="ARBA00022692"/>
    </source>
</evidence>
<dbReference type="InterPro" id="IPR039426">
    <property type="entry name" value="TonB-dep_rcpt-like"/>
</dbReference>
<evidence type="ECO:0000256" key="9">
    <source>
        <dbReference type="ARBA" id="ARBA00023136"/>
    </source>
</evidence>
<keyword evidence="7" id="KW-0406">Ion transport</keyword>
<keyword evidence="17" id="KW-1185">Reference proteome</keyword>
<dbReference type="SUPFAM" id="SSF49464">
    <property type="entry name" value="Carboxypeptidase regulatory domain-like"/>
    <property type="match status" value="1"/>
</dbReference>
<proteinExistence type="inferred from homology"/>
<dbReference type="Proteomes" id="UP000190888">
    <property type="component" value="Unassembled WGS sequence"/>
</dbReference>
<reference evidence="16 17" key="1">
    <citation type="submission" date="2017-02" db="EMBL/GenBank/DDBJ databases">
        <authorList>
            <person name="Peterson S.W."/>
        </authorList>
    </citation>
    <scope>NUCLEOTIDE SEQUENCE [LARGE SCALE GENOMIC DNA]</scope>
    <source>
        <strain evidence="16 17">DSM 22335</strain>
    </source>
</reference>
<organism evidence="16 17">
    <name type="scientific">Sediminibacterium ginsengisoli</name>
    <dbReference type="NCBI Taxonomy" id="413434"/>
    <lineage>
        <taxon>Bacteria</taxon>
        <taxon>Pseudomonadati</taxon>
        <taxon>Bacteroidota</taxon>
        <taxon>Chitinophagia</taxon>
        <taxon>Chitinophagales</taxon>
        <taxon>Chitinophagaceae</taxon>
        <taxon>Sediminibacterium</taxon>
    </lineage>
</organism>
<evidence type="ECO:0000256" key="7">
    <source>
        <dbReference type="ARBA" id="ARBA00023065"/>
    </source>
</evidence>
<dbReference type="Gene3D" id="2.170.130.10">
    <property type="entry name" value="TonB-dependent receptor, plug domain"/>
    <property type="match status" value="1"/>
</dbReference>
<evidence type="ECO:0000313" key="16">
    <source>
        <dbReference type="EMBL" id="SJZ38486.1"/>
    </source>
</evidence>
<keyword evidence="5 11" id="KW-0812">Transmembrane</keyword>
<keyword evidence="3 11" id="KW-1134">Transmembrane beta strand</keyword>
<dbReference type="InterPro" id="IPR036942">
    <property type="entry name" value="Beta-barrel_TonB_sf"/>
</dbReference>
<keyword evidence="9 11" id="KW-0472">Membrane</keyword>
<feature type="domain" description="TonB-dependent receptor-like beta-barrel" evidence="14">
    <location>
        <begin position="391"/>
        <end position="1015"/>
    </location>
</feature>
<dbReference type="PROSITE" id="PS52016">
    <property type="entry name" value="TONB_DEPENDENT_REC_3"/>
    <property type="match status" value="1"/>
</dbReference>
<evidence type="ECO:0000256" key="1">
    <source>
        <dbReference type="ARBA" id="ARBA00004571"/>
    </source>
</evidence>
<keyword evidence="6" id="KW-0408">Iron</keyword>
<dbReference type="InterPro" id="IPR012910">
    <property type="entry name" value="Plug_dom"/>
</dbReference>
<keyword evidence="10 11" id="KW-0998">Cell outer membrane</keyword>
<dbReference type="InterPro" id="IPR000531">
    <property type="entry name" value="Beta-barrel_TonB"/>
</dbReference>
<evidence type="ECO:0000256" key="10">
    <source>
        <dbReference type="ARBA" id="ARBA00023237"/>
    </source>
</evidence>
<evidence type="ECO:0000313" key="17">
    <source>
        <dbReference type="Proteomes" id="UP000190888"/>
    </source>
</evidence>
<dbReference type="Pfam" id="PF00593">
    <property type="entry name" value="TonB_dep_Rec_b-barrel"/>
    <property type="match status" value="1"/>
</dbReference>
<feature type="chain" id="PRO_5012459281" evidence="13">
    <location>
        <begin position="22"/>
        <end position="1060"/>
    </location>
</feature>
<evidence type="ECO:0000256" key="6">
    <source>
        <dbReference type="ARBA" id="ARBA00023004"/>
    </source>
</evidence>
<dbReference type="InterPro" id="IPR008969">
    <property type="entry name" value="CarboxyPept-like_regulatory"/>
</dbReference>
<dbReference type="OrthoDB" id="609136at2"/>
<sequence length="1060" mass="114756">MKKIVSSCMVVLLCFVVGVTAQVRTVTGKVTDEKGAPVPSASIVVKGKTTGVAASENGSYAINAQPGDILVVSSVNFATKEVRVGTATVLNVILSAETALSEVVVTALGVRRKAEEIGYATTRVGPEQITAGKSFNLAQALAGKVGGLVVTNTSASVNATPRIVLRGLRSISGDNTALIVLDGVAVPSNTINYINPNDVERIDVMKGGQAATLFGSEGVNGAIMITTKKGNRKPEITVTHSSNIENLAYLPKTQHGFGSGSAYGSSREENFHPAENQQYGPAYDGSLRPLGRQLSDGSILLLPYSDIPDMRKQFWNTGYTAQSDVSYRAGDANSSFYASYQNMHSDGIVPGDNYNRNSLRMNSSKTYGRMNLSFDATYAWDHADRTNSDFYFFALNSASWTPTSFFKDWRNNKYADPSNYFNDYYANPWWNKDNNRFDTKNTYFNGNIKLNFKASNELDFTARVAIANTNTNTTTTANTYTFSGWARTAAFVNYYNNNYDRFLTGLGRSVARTPIAGSIGESQSNGNRFNADLFGNYNKSFGDVSLKVLVGGSIQARTSKNIGVSTSGIGSPDLYNLTNSSTGLYAGSNGQSTQRKIGAYGDVTVGYKGFIYAHGVVRRDYTSVFSGPTIGFNDPTFTTYGADLSFIVTDAFPSLKSKVVDNVKIRASYNKNANDNLSAYSLQTVYGNATGFPYSGLLGTTVGGTIVDPSLKPEIVKTTEVGLEFGLFNNRITVEASYYYQKSQQQILNVSISNSTGFQNYLLNAADVTNQGIDIEARAVVVKNKDWTVNVSGNYAYTTNVVNTLYGGTGLNSLEYQAPDALASLNAEKGMMFPSLRTTVFQRDAEGRVIIDPNDGWPLRASSRVTQGTTLPKHVLGVGLNVSYKNFTLIANAEYRGGHVVYHDIGTDMTFTGTGQGTALYGRDQFVWPNSVYLDGAGKSVPNTNIAVDNYKAIYQGFGDLGFSRGFTGIGEMFVSSGAFWKLRDLSLTYDFPTSLFRNMNAIKGISLTAFARNLITILPADNWYADPEFSNTNGNATGINNTLNTPPVRQIGGTLRVIF</sequence>
<evidence type="ECO:0000259" key="14">
    <source>
        <dbReference type="Pfam" id="PF00593"/>
    </source>
</evidence>
<feature type="domain" description="TonB-dependent receptor plug" evidence="15">
    <location>
        <begin position="115"/>
        <end position="222"/>
    </location>
</feature>
<evidence type="ECO:0000256" key="3">
    <source>
        <dbReference type="ARBA" id="ARBA00022452"/>
    </source>
</evidence>
<keyword evidence="8 12" id="KW-0798">TonB box</keyword>
<dbReference type="GO" id="GO:0006826">
    <property type="term" value="P:iron ion transport"/>
    <property type="evidence" value="ECO:0007669"/>
    <property type="project" value="UniProtKB-KW"/>
</dbReference>